<proteinExistence type="inferred from homology"/>
<gene>
    <name evidence="10" type="ORF">GN157_12225</name>
</gene>
<keyword evidence="7" id="KW-0998">Cell outer membrane</keyword>
<dbReference type="OrthoDB" id="9811587at2"/>
<evidence type="ECO:0000256" key="2">
    <source>
        <dbReference type="ARBA" id="ARBA00007613"/>
    </source>
</evidence>
<keyword evidence="6" id="KW-0472">Membrane</keyword>
<evidence type="ECO:0000256" key="9">
    <source>
        <dbReference type="SAM" id="SignalP"/>
    </source>
</evidence>
<dbReference type="GO" id="GO:0015288">
    <property type="term" value="F:porin activity"/>
    <property type="evidence" value="ECO:0007669"/>
    <property type="project" value="TreeGrafter"/>
</dbReference>
<feature type="coiled-coil region" evidence="8">
    <location>
        <begin position="346"/>
        <end position="380"/>
    </location>
</feature>
<sequence length="441" mass="50909">MKGKSFLYILVIVTAMPLFAQQQVWTLQQCLETGKENSLDFQLSQLEVLSAETTHRSPVLEYLPKVDFSASHNYSIGSTIDPSTNNRVSSNIQSDNFSLNASMNLLDFNVFTTARRNKIAVLKAKADKEATQAEYSLSILENYFNVLYTQELLKIQLDQFENAKFNLNRVEKEVELGNRPNSDLYDMQVSYSQEENNILETKQLLYNQKLTLLQLMNVENTNPDDILLAKADEVVLTDESETNAFENALKNYPAIESRELAMEVARKEITMRKNNYLPVLSAYYSYSSFYYLPLNQPGGQQVNPFWTQLNDNKNHYIGMQLNVPIFNGLRTSRDVQLAKIEYMKRQVESEQEKIKLNQTIEQEKAKQQQNKQLVQKLENTKQYAEKSFTTTQSKFSSGLVEAIVFTSSKNQLLMAEYNLLKAKYTVQYVGYKLKFLQFNTF</sequence>
<reference evidence="10 11" key="1">
    <citation type="submission" date="2019-12" db="EMBL/GenBank/DDBJ databases">
        <authorList>
            <person name="Sun J.-Q."/>
        </authorList>
    </citation>
    <scope>NUCLEOTIDE SEQUENCE [LARGE SCALE GENOMIC DNA]</scope>
    <source>
        <strain evidence="10 11">JCM 17928</strain>
    </source>
</reference>
<comment type="caution">
    <text evidence="10">The sequence shown here is derived from an EMBL/GenBank/DDBJ whole genome shotgun (WGS) entry which is preliminary data.</text>
</comment>
<dbReference type="EMBL" id="WOWP01000048">
    <property type="protein sequence ID" value="MUV04476.1"/>
    <property type="molecule type" value="Genomic_DNA"/>
</dbReference>
<evidence type="ECO:0000256" key="6">
    <source>
        <dbReference type="ARBA" id="ARBA00023136"/>
    </source>
</evidence>
<dbReference type="GO" id="GO:1990281">
    <property type="term" value="C:efflux pump complex"/>
    <property type="evidence" value="ECO:0007669"/>
    <property type="project" value="TreeGrafter"/>
</dbReference>
<evidence type="ECO:0000256" key="8">
    <source>
        <dbReference type="SAM" id="Coils"/>
    </source>
</evidence>
<evidence type="ECO:0000313" key="10">
    <source>
        <dbReference type="EMBL" id="MUV04476.1"/>
    </source>
</evidence>
<dbReference type="RefSeq" id="WP_157483675.1">
    <property type="nucleotide sequence ID" value="NZ_WOWP01000048.1"/>
</dbReference>
<keyword evidence="5" id="KW-0812">Transmembrane</keyword>
<dbReference type="InterPro" id="IPR051906">
    <property type="entry name" value="TolC-like"/>
</dbReference>
<evidence type="ECO:0000256" key="4">
    <source>
        <dbReference type="ARBA" id="ARBA00022452"/>
    </source>
</evidence>
<keyword evidence="3" id="KW-0813">Transport</keyword>
<keyword evidence="4" id="KW-1134">Transmembrane beta strand</keyword>
<accession>A0A6N8HFH6</accession>
<evidence type="ECO:0008006" key="12">
    <source>
        <dbReference type="Google" id="ProtNLM"/>
    </source>
</evidence>
<keyword evidence="11" id="KW-1185">Reference proteome</keyword>
<comment type="similarity">
    <text evidence="2">Belongs to the outer membrane factor (OMF) (TC 1.B.17) family.</text>
</comment>
<evidence type="ECO:0000313" key="11">
    <source>
        <dbReference type="Proteomes" id="UP000433945"/>
    </source>
</evidence>
<evidence type="ECO:0000256" key="5">
    <source>
        <dbReference type="ARBA" id="ARBA00022692"/>
    </source>
</evidence>
<dbReference type="GO" id="GO:0009279">
    <property type="term" value="C:cell outer membrane"/>
    <property type="evidence" value="ECO:0007669"/>
    <property type="project" value="UniProtKB-SubCell"/>
</dbReference>
<feature type="chain" id="PRO_5026658882" description="TolC family protein" evidence="9">
    <location>
        <begin position="21"/>
        <end position="441"/>
    </location>
</feature>
<dbReference type="Pfam" id="PF02321">
    <property type="entry name" value="OEP"/>
    <property type="match status" value="2"/>
</dbReference>
<dbReference type="InterPro" id="IPR003423">
    <property type="entry name" value="OMP_efflux"/>
</dbReference>
<protein>
    <recommendedName>
        <fullName evidence="12">TolC family protein</fullName>
    </recommendedName>
</protein>
<dbReference type="Gene3D" id="1.20.1600.10">
    <property type="entry name" value="Outer membrane efflux proteins (OEP)"/>
    <property type="match status" value="1"/>
</dbReference>
<organism evidence="10 11">
    <name type="scientific">Flavobacterium rakeshii</name>
    <dbReference type="NCBI Taxonomy" id="1038845"/>
    <lineage>
        <taxon>Bacteria</taxon>
        <taxon>Pseudomonadati</taxon>
        <taxon>Bacteroidota</taxon>
        <taxon>Flavobacteriia</taxon>
        <taxon>Flavobacteriales</taxon>
        <taxon>Flavobacteriaceae</taxon>
        <taxon>Flavobacterium</taxon>
    </lineage>
</organism>
<evidence type="ECO:0000256" key="3">
    <source>
        <dbReference type="ARBA" id="ARBA00022448"/>
    </source>
</evidence>
<name>A0A6N8HFH6_9FLAO</name>
<feature type="signal peptide" evidence="9">
    <location>
        <begin position="1"/>
        <end position="20"/>
    </location>
</feature>
<comment type="subcellular location">
    <subcellularLocation>
        <location evidence="1">Cell outer membrane</location>
    </subcellularLocation>
</comment>
<dbReference type="PANTHER" id="PTHR30026:SF20">
    <property type="entry name" value="OUTER MEMBRANE PROTEIN TOLC"/>
    <property type="match status" value="1"/>
</dbReference>
<evidence type="ECO:0000256" key="1">
    <source>
        <dbReference type="ARBA" id="ARBA00004442"/>
    </source>
</evidence>
<dbReference type="AlphaFoldDB" id="A0A6N8HFH6"/>
<dbReference type="GO" id="GO:0015562">
    <property type="term" value="F:efflux transmembrane transporter activity"/>
    <property type="evidence" value="ECO:0007669"/>
    <property type="project" value="InterPro"/>
</dbReference>
<evidence type="ECO:0000256" key="7">
    <source>
        <dbReference type="ARBA" id="ARBA00023237"/>
    </source>
</evidence>
<dbReference type="PANTHER" id="PTHR30026">
    <property type="entry name" value="OUTER MEMBRANE PROTEIN TOLC"/>
    <property type="match status" value="1"/>
</dbReference>
<keyword evidence="9" id="KW-0732">Signal</keyword>
<dbReference type="Proteomes" id="UP000433945">
    <property type="component" value="Unassembled WGS sequence"/>
</dbReference>
<keyword evidence="8" id="KW-0175">Coiled coil</keyword>
<dbReference type="SUPFAM" id="SSF56954">
    <property type="entry name" value="Outer membrane efflux proteins (OEP)"/>
    <property type="match status" value="1"/>
</dbReference>